<accession>A0AAX4I1P4</accession>
<evidence type="ECO:0000313" key="2">
    <source>
        <dbReference type="EMBL" id="WQF77272.1"/>
    </source>
</evidence>
<name>A0AAX4I1P4_9PEZI</name>
<feature type="compositionally biased region" description="Polar residues" evidence="1">
    <location>
        <begin position="12"/>
        <end position="24"/>
    </location>
</feature>
<proteinExistence type="predicted"/>
<sequence length="121" mass="13347">MKIPISHWRMGSSPNHRVSERSAATESSDGLASLLATARLFFSALDAVPRARVPLDSLRDTAVQLIPHRSPMAELTLEPQWKSVSEFGLGLDSLQATPRDLAPKLWSGTSLYAKLEMFDSR</sequence>
<reference evidence="3" key="1">
    <citation type="journal article" date="2023" name="bioRxiv">
        <title>Complete genome of the Medicago anthracnose fungus, Colletotrichum destructivum, reveals a mini-chromosome-like region within a core chromosome.</title>
        <authorList>
            <person name="Lapalu N."/>
            <person name="Simon A."/>
            <person name="Lu A."/>
            <person name="Plaumann P.-L."/>
            <person name="Amselem J."/>
            <person name="Pigne S."/>
            <person name="Auger A."/>
            <person name="Koch C."/>
            <person name="Dallery J.-F."/>
            <person name="O'Connell R.J."/>
        </authorList>
    </citation>
    <scope>NUCLEOTIDE SEQUENCE [LARGE SCALE GENOMIC DNA]</scope>
    <source>
        <strain evidence="3">CBS 520.97</strain>
    </source>
</reference>
<dbReference type="AlphaFoldDB" id="A0AAX4I1P4"/>
<evidence type="ECO:0000256" key="1">
    <source>
        <dbReference type="SAM" id="MobiDB-lite"/>
    </source>
</evidence>
<dbReference type="EMBL" id="CP137306">
    <property type="protein sequence ID" value="WQF77272.1"/>
    <property type="molecule type" value="Genomic_DNA"/>
</dbReference>
<organism evidence="2 3">
    <name type="scientific">Colletotrichum destructivum</name>
    <dbReference type="NCBI Taxonomy" id="34406"/>
    <lineage>
        <taxon>Eukaryota</taxon>
        <taxon>Fungi</taxon>
        <taxon>Dikarya</taxon>
        <taxon>Ascomycota</taxon>
        <taxon>Pezizomycotina</taxon>
        <taxon>Sordariomycetes</taxon>
        <taxon>Hypocreomycetidae</taxon>
        <taxon>Glomerellales</taxon>
        <taxon>Glomerellaceae</taxon>
        <taxon>Colletotrichum</taxon>
        <taxon>Colletotrichum destructivum species complex</taxon>
    </lineage>
</organism>
<feature type="region of interest" description="Disordered" evidence="1">
    <location>
        <begin position="1"/>
        <end position="24"/>
    </location>
</feature>
<keyword evidence="3" id="KW-1185">Reference proteome</keyword>
<dbReference type="KEGG" id="cdet:87938789"/>
<evidence type="ECO:0000313" key="3">
    <source>
        <dbReference type="Proteomes" id="UP001322277"/>
    </source>
</evidence>
<protein>
    <submittedName>
        <fullName evidence="2">Uncharacterized protein</fullName>
    </submittedName>
</protein>
<dbReference type="GeneID" id="87938789"/>
<dbReference type="RefSeq" id="XP_062774496.1">
    <property type="nucleotide sequence ID" value="XM_062918445.1"/>
</dbReference>
<dbReference type="Proteomes" id="UP001322277">
    <property type="component" value="Chromosome 2"/>
</dbReference>
<gene>
    <name evidence="2" type="ORF">CDEST_02286</name>
</gene>